<sequence>MTYKVRGLCYLERAEVKRSFLQKKFNIVEQEQSTVK</sequence>
<evidence type="ECO:0000313" key="1">
    <source>
        <dbReference type="EMBL" id="MBW88141.1"/>
    </source>
</evidence>
<dbReference type="AlphaFoldDB" id="A0A2P2J3R0"/>
<protein>
    <submittedName>
        <fullName evidence="1">Uncharacterized protein</fullName>
    </submittedName>
</protein>
<accession>A0A2P2J3R0</accession>
<organism evidence="1">
    <name type="scientific">Rhizophora mucronata</name>
    <name type="common">Asiatic mangrove</name>
    <dbReference type="NCBI Taxonomy" id="61149"/>
    <lineage>
        <taxon>Eukaryota</taxon>
        <taxon>Viridiplantae</taxon>
        <taxon>Streptophyta</taxon>
        <taxon>Embryophyta</taxon>
        <taxon>Tracheophyta</taxon>
        <taxon>Spermatophyta</taxon>
        <taxon>Magnoliopsida</taxon>
        <taxon>eudicotyledons</taxon>
        <taxon>Gunneridae</taxon>
        <taxon>Pentapetalae</taxon>
        <taxon>rosids</taxon>
        <taxon>fabids</taxon>
        <taxon>Malpighiales</taxon>
        <taxon>Rhizophoraceae</taxon>
        <taxon>Rhizophora</taxon>
    </lineage>
</organism>
<dbReference type="EMBL" id="GGEC01007658">
    <property type="protein sequence ID" value="MBW88141.1"/>
    <property type="molecule type" value="Transcribed_RNA"/>
</dbReference>
<proteinExistence type="predicted"/>
<name>A0A2P2J3R0_RHIMU</name>
<reference evidence="1" key="1">
    <citation type="submission" date="2018-02" db="EMBL/GenBank/DDBJ databases">
        <title>Rhizophora mucronata_Transcriptome.</title>
        <authorList>
            <person name="Meera S.P."/>
            <person name="Sreeshan A."/>
            <person name="Augustine A."/>
        </authorList>
    </citation>
    <scope>NUCLEOTIDE SEQUENCE</scope>
    <source>
        <tissue evidence="1">Leaf</tissue>
    </source>
</reference>